<reference evidence="2 3" key="1">
    <citation type="submission" date="2024-01" db="EMBL/GenBank/DDBJ databases">
        <title>The genomes of 5 underutilized Papilionoideae crops provide insights into root nodulation and disease resistanc.</title>
        <authorList>
            <person name="Jiang F."/>
        </authorList>
    </citation>
    <scope>NUCLEOTIDE SEQUENCE [LARGE SCALE GENOMIC DNA]</scope>
    <source>
        <strain evidence="2">LVBAO_FW01</strain>
        <tissue evidence="2">Leaves</tissue>
    </source>
</reference>
<protein>
    <submittedName>
        <fullName evidence="2">Uncharacterized protein</fullName>
    </submittedName>
</protein>
<gene>
    <name evidence="2" type="ORF">VNO77_23206</name>
</gene>
<dbReference type="Proteomes" id="UP001367508">
    <property type="component" value="Unassembled WGS sequence"/>
</dbReference>
<evidence type="ECO:0000256" key="1">
    <source>
        <dbReference type="SAM" id="MobiDB-lite"/>
    </source>
</evidence>
<evidence type="ECO:0000313" key="2">
    <source>
        <dbReference type="EMBL" id="KAK7329061.1"/>
    </source>
</evidence>
<organism evidence="2 3">
    <name type="scientific">Canavalia gladiata</name>
    <name type="common">Sword bean</name>
    <name type="synonym">Dolichos gladiatus</name>
    <dbReference type="NCBI Taxonomy" id="3824"/>
    <lineage>
        <taxon>Eukaryota</taxon>
        <taxon>Viridiplantae</taxon>
        <taxon>Streptophyta</taxon>
        <taxon>Embryophyta</taxon>
        <taxon>Tracheophyta</taxon>
        <taxon>Spermatophyta</taxon>
        <taxon>Magnoliopsida</taxon>
        <taxon>eudicotyledons</taxon>
        <taxon>Gunneridae</taxon>
        <taxon>Pentapetalae</taxon>
        <taxon>rosids</taxon>
        <taxon>fabids</taxon>
        <taxon>Fabales</taxon>
        <taxon>Fabaceae</taxon>
        <taxon>Papilionoideae</taxon>
        <taxon>50 kb inversion clade</taxon>
        <taxon>NPAAA clade</taxon>
        <taxon>indigoferoid/millettioid clade</taxon>
        <taxon>Phaseoleae</taxon>
        <taxon>Canavalia</taxon>
    </lineage>
</organism>
<keyword evidence="3" id="KW-1185">Reference proteome</keyword>
<evidence type="ECO:0000313" key="3">
    <source>
        <dbReference type="Proteomes" id="UP001367508"/>
    </source>
</evidence>
<proteinExistence type="predicted"/>
<dbReference type="AlphaFoldDB" id="A0AAN9QBB0"/>
<feature type="region of interest" description="Disordered" evidence="1">
    <location>
        <begin position="62"/>
        <end position="86"/>
    </location>
</feature>
<dbReference type="EMBL" id="JAYMYQ010000005">
    <property type="protein sequence ID" value="KAK7329061.1"/>
    <property type="molecule type" value="Genomic_DNA"/>
</dbReference>
<name>A0AAN9QBB0_CANGL</name>
<accession>A0AAN9QBB0</accession>
<sequence>MAGIGSSDFMQRIGLVASLMAQAGLISSTQTETTWPQSRCSMDGSPKMTSSCKKAFRIIEKEEHQGSFIPQRSRRNPYPKAPDVSK</sequence>
<comment type="caution">
    <text evidence="2">The sequence shown here is derived from an EMBL/GenBank/DDBJ whole genome shotgun (WGS) entry which is preliminary data.</text>
</comment>